<dbReference type="OrthoDB" id="8447236at2"/>
<keyword evidence="1" id="KW-1133">Transmembrane helix</keyword>
<dbReference type="KEGG" id="pht:BLM14_01340"/>
<dbReference type="SUPFAM" id="SSF103473">
    <property type="entry name" value="MFS general substrate transporter"/>
    <property type="match status" value="1"/>
</dbReference>
<reference evidence="2 3" key="1">
    <citation type="journal article" date="2017" name="Int J Environ Stud">
        <title>Does the Miocene-Pliocene relict legume Oxytropis triphylla form nitrogen-fixing nodules with a combination of bacterial strains?</title>
        <authorList>
            <person name="Safronova V."/>
            <person name="Belimov A."/>
            <person name="Sazanova A."/>
            <person name="Kuznetsova I."/>
            <person name="Popova J."/>
            <person name="Andronov E."/>
            <person name="Verkhozina A."/>
            <person name="Tikhonovich I."/>
        </authorList>
    </citation>
    <scope>NUCLEOTIDE SEQUENCE [LARGE SCALE GENOMIC DNA]</scope>
    <source>
        <strain evidence="2 3">Tri-38</strain>
    </source>
</reference>
<dbReference type="EMBL" id="MZMT01000020">
    <property type="protein sequence ID" value="PIO45391.1"/>
    <property type="molecule type" value="Genomic_DNA"/>
</dbReference>
<evidence type="ECO:0000313" key="2">
    <source>
        <dbReference type="EMBL" id="PIO45391.1"/>
    </source>
</evidence>
<dbReference type="AlphaFoldDB" id="A0A2N9W0X3"/>
<keyword evidence="1" id="KW-0812">Transmembrane</keyword>
<gene>
    <name evidence="2" type="ORF">B5P45_07955</name>
</gene>
<dbReference type="Proteomes" id="UP000232163">
    <property type="component" value="Unassembled WGS sequence"/>
</dbReference>
<keyword evidence="3" id="KW-1185">Reference proteome</keyword>
<protein>
    <submittedName>
        <fullName evidence="2">Uncharacterized protein</fullName>
    </submittedName>
</protein>
<comment type="caution">
    <text evidence="2">The sequence shown here is derived from an EMBL/GenBank/DDBJ whole genome shotgun (WGS) entry which is preliminary data.</text>
</comment>
<feature type="transmembrane region" description="Helical" evidence="1">
    <location>
        <begin position="43"/>
        <end position="62"/>
    </location>
</feature>
<feature type="transmembrane region" description="Helical" evidence="1">
    <location>
        <begin position="19"/>
        <end position="37"/>
    </location>
</feature>
<proteinExistence type="predicted"/>
<evidence type="ECO:0000256" key="1">
    <source>
        <dbReference type="SAM" id="Phobius"/>
    </source>
</evidence>
<name>A0A2N9W0X3_9HYPH</name>
<keyword evidence="1" id="KW-0472">Membrane</keyword>
<dbReference type="InterPro" id="IPR036259">
    <property type="entry name" value="MFS_trans_sf"/>
</dbReference>
<dbReference type="RefSeq" id="WP_099997755.1">
    <property type="nucleotide sequence ID" value="NZ_CP017940.1"/>
</dbReference>
<feature type="transmembrane region" description="Helical" evidence="1">
    <location>
        <begin position="118"/>
        <end position="138"/>
    </location>
</feature>
<evidence type="ECO:0000313" key="3">
    <source>
        <dbReference type="Proteomes" id="UP000232163"/>
    </source>
</evidence>
<sequence>MDEDAATFAARLKHRAHTYGFLTCLLLVASSIVGDAGGPLFSWLWPLMIIGGLITLFLAVYLRFDAALFRYIASHEDETEGCRAVDDILARMHLRKRPKATRPLHARMAGTNRLLMKLHLAFAAFLALFAALTAYGVWTA</sequence>
<organism evidence="2 3">
    <name type="scientific">Phyllobacterium zundukense</name>
    <dbReference type="NCBI Taxonomy" id="1867719"/>
    <lineage>
        <taxon>Bacteria</taxon>
        <taxon>Pseudomonadati</taxon>
        <taxon>Pseudomonadota</taxon>
        <taxon>Alphaproteobacteria</taxon>
        <taxon>Hyphomicrobiales</taxon>
        <taxon>Phyllobacteriaceae</taxon>
        <taxon>Phyllobacterium</taxon>
    </lineage>
</organism>
<accession>A0A2N9W0X3</accession>